<evidence type="ECO:0000256" key="4">
    <source>
        <dbReference type="ARBA" id="ARBA00074102"/>
    </source>
</evidence>
<reference evidence="8 9" key="1">
    <citation type="journal article" date="2021" name="Commun. Biol.">
        <title>The genome of Shorea leprosula (Dipterocarpaceae) highlights the ecological relevance of drought in aseasonal tropical rainforests.</title>
        <authorList>
            <person name="Ng K.K.S."/>
            <person name="Kobayashi M.J."/>
            <person name="Fawcett J.A."/>
            <person name="Hatakeyama M."/>
            <person name="Paape T."/>
            <person name="Ng C.H."/>
            <person name="Ang C.C."/>
            <person name="Tnah L.H."/>
            <person name="Lee C.T."/>
            <person name="Nishiyama T."/>
            <person name="Sese J."/>
            <person name="O'Brien M.J."/>
            <person name="Copetti D."/>
            <person name="Mohd Noor M.I."/>
            <person name="Ong R.C."/>
            <person name="Putra M."/>
            <person name="Sireger I.Z."/>
            <person name="Indrioko S."/>
            <person name="Kosugi Y."/>
            <person name="Izuno A."/>
            <person name="Isagi Y."/>
            <person name="Lee S.L."/>
            <person name="Shimizu K.K."/>
        </authorList>
    </citation>
    <scope>NUCLEOTIDE SEQUENCE [LARGE SCALE GENOMIC DNA]</scope>
    <source>
        <strain evidence="8">214</strain>
    </source>
</reference>
<keyword evidence="9" id="KW-1185">Reference proteome</keyword>
<dbReference type="InterPro" id="IPR005123">
    <property type="entry name" value="Oxoglu/Fe-dep_dioxygenase_dom"/>
</dbReference>
<organism evidence="8 9">
    <name type="scientific">Rubroshorea leprosula</name>
    <dbReference type="NCBI Taxonomy" id="152421"/>
    <lineage>
        <taxon>Eukaryota</taxon>
        <taxon>Viridiplantae</taxon>
        <taxon>Streptophyta</taxon>
        <taxon>Embryophyta</taxon>
        <taxon>Tracheophyta</taxon>
        <taxon>Spermatophyta</taxon>
        <taxon>Magnoliopsida</taxon>
        <taxon>eudicotyledons</taxon>
        <taxon>Gunneridae</taxon>
        <taxon>Pentapetalae</taxon>
        <taxon>rosids</taxon>
        <taxon>malvids</taxon>
        <taxon>Malvales</taxon>
        <taxon>Dipterocarpaceae</taxon>
        <taxon>Rubroshorea</taxon>
    </lineage>
</organism>
<dbReference type="PROSITE" id="PS51471">
    <property type="entry name" value="FE2OG_OXY"/>
    <property type="match status" value="1"/>
</dbReference>
<dbReference type="PANTHER" id="PTHR47990">
    <property type="entry name" value="2-OXOGLUTARATE (2OG) AND FE(II)-DEPENDENT OXYGENASE SUPERFAMILY PROTEIN-RELATED"/>
    <property type="match status" value="1"/>
</dbReference>
<evidence type="ECO:0000256" key="5">
    <source>
        <dbReference type="ARBA" id="ARBA00076740"/>
    </source>
</evidence>
<accession>A0AAV5KB30</accession>
<name>A0AAV5KB30_9ROSI</name>
<dbReference type="Pfam" id="PF14226">
    <property type="entry name" value="DIOX_N"/>
    <property type="match status" value="1"/>
</dbReference>
<evidence type="ECO:0000313" key="8">
    <source>
        <dbReference type="EMBL" id="GKV21851.1"/>
    </source>
</evidence>
<comment type="function">
    <text evidence="3">2-oxoglutarate-dependent dioxygenase essential for auxin catabolism and maintenance of auxin homeostasis in reproductive organs. Catalyzes the irreversible oxidation of indole-3-acetic acid (IAA) to the biologically inactive 2-oxoindole-3-acetic acid (OxIAA).</text>
</comment>
<dbReference type="Pfam" id="PF03171">
    <property type="entry name" value="2OG-FeII_Oxy"/>
    <property type="match status" value="1"/>
</dbReference>
<keyword evidence="6" id="KW-0175">Coiled coil</keyword>
<sequence length="596" mass="66847">MMQDSNSYEYYGCFQMGIQVRLFHPVPKEYLHSSELRDIMQFGSSNAAVFFKMRVAGIGASVLCGSWDKCTCYFRKLVGRPQKKSLIELVSKLGPKAGGGVLPLGEEICVALQTHINDVMLYRYSKAWSAANVSVNGDLSNNFKPPGVEVYEKRLQDLSKATEELHAAEEKAKRLITEMLMLEERISRLEKTKLMRKLEAVTKDLADAESNLAIKNAVNDPSKNVSSKEVACWKEQADTRVMMKILKRFKTSSLRNTRQTIGTQCRVHFLKAFVESLGAIGYTVLKWGWRKRRRKMGKEKEGIPMIDLSNFPGEYEKLREACQDSGCFRVVNHGIPLDLMWDMKRVVRSLLDLPMEIKRRNTDVIPGSGYMAPSQVNPLYEALGLYDMASSHAVQTFCSQLDASPQQREIIEKYAQAISELAMEIGGKLAESLGLKSDFCKEWACQFRINKYNFTPEAVGSTGVQIHTDSGFLTILQEDENVGGLEVMEKKSGTFIPVDPLPGTLLVNLGDVAAVWSNGRLCNVKHRVQCKEAAIRVSIATFLLGPKEAAVEAAPELVDAEHPRVYAPFTIEEYRKLRLSTKLQAGEALELLRFNS</sequence>
<dbReference type="SUPFAM" id="SSF51197">
    <property type="entry name" value="Clavaminate synthase-like"/>
    <property type="match status" value="1"/>
</dbReference>
<evidence type="ECO:0000256" key="3">
    <source>
        <dbReference type="ARBA" id="ARBA00054658"/>
    </source>
</evidence>
<dbReference type="InterPro" id="IPR027443">
    <property type="entry name" value="IPNS-like_sf"/>
</dbReference>
<evidence type="ECO:0000256" key="6">
    <source>
        <dbReference type="SAM" id="Coils"/>
    </source>
</evidence>
<feature type="domain" description="Fe2OG dioxygenase" evidence="7">
    <location>
        <begin position="436"/>
        <end position="546"/>
    </location>
</feature>
<evidence type="ECO:0000256" key="2">
    <source>
        <dbReference type="ARBA" id="ARBA00023004"/>
    </source>
</evidence>
<dbReference type="Gene3D" id="2.60.120.330">
    <property type="entry name" value="B-lactam Antibiotic, Isopenicillin N Synthase, Chain"/>
    <property type="match status" value="1"/>
</dbReference>
<dbReference type="InterPro" id="IPR050231">
    <property type="entry name" value="Iron_ascorbate_oxido_reductase"/>
</dbReference>
<dbReference type="FunFam" id="2.60.120.330:FF:000017">
    <property type="entry name" value="2-oxoglutarate-dependent dioxygenase DAO"/>
    <property type="match status" value="1"/>
</dbReference>
<keyword evidence="2" id="KW-0408">Iron</keyword>
<dbReference type="InterPro" id="IPR044861">
    <property type="entry name" value="IPNS-like_FE2OG_OXY"/>
</dbReference>
<dbReference type="GO" id="GO:0046872">
    <property type="term" value="F:metal ion binding"/>
    <property type="evidence" value="ECO:0007669"/>
    <property type="project" value="UniProtKB-KW"/>
</dbReference>
<feature type="coiled-coil region" evidence="6">
    <location>
        <begin position="148"/>
        <end position="211"/>
    </location>
</feature>
<proteinExistence type="predicted"/>
<dbReference type="AlphaFoldDB" id="A0AAV5KB30"/>
<dbReference type="Proteomes" id="UP001054252">
    <property type="component" value="Unassembled WGS sequence"/>
</dbReference>
<dbReference type="InterPro" id="IPR026992">
    <property type="entry name" value="DIOX_N"/>
</dbReference>
<comment type="caution">
    <text evidence="8">The sequence shown here is derived from an EMBL/GenBank/DDBJ whole genome shotgun (WGS) entry which is preliminary data.</text>
</comment>
<evidence type="ECO:0000256" key="1">
    <source>
        <dbReference type="ARBA" id="ARBA00022723"/>
    </source>
</evidence>
<evidence type="ECO:0000313" key="9">
    <source>
        <dbReference type="Proteomes" id="UP001054252"/>
    </source>
</evidence>
<dbReference type="EMBL" id="BPVZ01000058">
    <property type="protein sequence ID" value="GKV21851.1"/>
    <property type="molecule type" value="Genomic_DNA"/>
</dbReference>
<gene>
    <name evidence="8" type="ORF">SLEP1_g31790</name>
</gene>
<evidence type="ECO:0000259" key="7">
    <source>
        <dbReference type="PROSITE" id="PS51471"/>
    </source>
</evidence>
<keyword evidence="1" id="KW-0479">Metal-binding</keyword>
<protein>
    <recommendedName>
        <fullName evidence="4">2-oxoglutarate-dependent dioxygenase DAO</fullName>
    </recommendedName>
    <alternativeName>
        <fullName evidence="5">Protein DIOXYGENASE FOR AUXIN OXIDATION</fullName>
    </alternativeName>
</protein>